<dbReference type="SUPFAM" id="SSF46785">
    <property type="entry name" value="Winged helix' DNA-binding domain"/>
    <property type="match status" value="1"/>
</dbReference>
<dbReference type="InterPro" id="IPR056020">
    <property type="entry name" value="DUF7599"/>
</dbReference>
<dbReference type="InterPro" id="IPR003228">
    <property type="entry name" value="TFIID_TAF12_dom"/>
</dbReference>
<evidence type="ECO:0000259" key="12">
    <source>
        <dbReference type="Pfam" id="PF23704"/>
    </source>
</evidence>
<dbReference type="Pfam" id="PF03847">
    <property type="entry name" value="TFIID_20kDa"/>
    <property type="match status" value="1"/>
</dbReference>
<dbReference type="InterPro" id="IPR056467">
    <property type="entry name" value="eWH_GTF3C1"/>
</dbReference>
<evidence type="ECO:0000259" key="14">
    <source>
        <dbReference type="Pfam" id="PF24538"/>
    </source>
</evidence>
<sequence length="2144" mass="239861">MDTIINSALEEICSQGQNGVALPTLWTRLKPVLSSSNLDLSLGVKKAIWGGLLSVPTLQFQAQNVSHSPSDPSIQSFEDAQKLNLKIVAKEDLRDNFVGLYNVQSANVNMSSPQRRALERLAIARTNGITQSQLGKEFGIEGKNLFYVVRNLECQGLIVRQSAVVRTKEAGNEGEPKNSQSVSTNLMHLYRYAKSLGSQQKIEITKQEWTIENVGKADESGTNRDDFSGKCVKEDVHVKDYLPAMKAVCDKLEEANDKVLVVSDIKKDLGYCGAPSGHKDWRKICDRLKDAHIVEQFDAKVNGKIESCLRLLKSFSPKNFEPKTLGCGDDDFEEEQQVNFGKKSQITDQLVELPIEHQIYDMIDAAGSEGLTVMEVCKRLGIDNKKNYNRLVNIFSRFGMHLQAENHKKCMVYRVWTSGNLSPESTNVFLNKTKNFVDENIVSNLPVGNLDASRRSSQILSECDPSASEGDVSSPGKMIYSQINTEVSHGTPGDVESNSMLLGAGNSFHEPRSSVSDAELNIVSTRTETNVASSETSPLAVLNPLNSASYQRYPCLTLTVDGARREQRILERLQDEKFILRGELYKWLVSLEKDKCTTTDRKTIDRILNKLQQQGHCKCIHINAPVVTNFGRSRITQVVLHPSIQSLSPELLGEIHDRHRSFEMQSRGQGSSRGKNEGSVPVLEGVQRTENHVGSDVQAVRSEAMRANGFILAKMVRAKLLHCFLWDYLSSSAGSSVASSSEKHVYEVNSPQSSCKLFSLEVAIKAIPVELFLQVVGSTQKFDDMIERCKRGLLLSDLPIQEYKHLMDTHATGRLSLVIDILLRLKLIRMITDGHLKGLEVPHAIFTHAMELKPYIEEPLSKYATSLSFSALDLRPRMRHDFILSSRAAVDEYWQTLEYSYAAADIGSALLAFPGSAVHEAFLFRSWASVRVMTADQRAELIHRVVQDDLSEKLSYKDCEKIAKDLNLTLEQVLRVYYDKRQQRLNRFQGKGDEFQPVKRKRSSSSQSRERSPKVRSIKLTRVDNETGQLDKQRFNRSPDTVNQFMEEKNVLAAHSGEQNINLQTIQEYDDLETGDAGPSEDEYHSFISRCTFSKNNPTRQRRFSWTDEADRQLVIQYVRHRAALGAKYHRTNWASLPDLPAPPSTCKKRMALLNSNRKFRKALMRLCNMLSERYAKHLEKAQNSSLNKDDCRLLVRSSLVEGVNRNFSNSEEHIPQMGLEEMPWDDIDEKSIKIALDEVILYKRMAKLETSKRVGSAYEESSNLSKNAEKYDSQESELVPRQDVQNHGGILQKIFVRKSRHRLHQKFIKLLNEGVNVSRRVYESLAVSNAVELFKLVFLSTSAAPAVPNLLAEILRRYSQHDLFAAFSYLRENKIMVGGNGTQPFELSLQFLHGISKSKFPINTGKRAAKFTSWLHKKEKDLMERGINLTEELHCGDIFHLFALVSSGELSISPHLPDEGVGEAEDLRNLKRKNDNNESCVSDKAKKLKTLVSSEGEIVSRREKGFPGIMVSVRHATIAIANAVELFKDESSCTCEQLFLDGNDPSTIAFGQSSGSPHAEHMKEILNSDAFVPVARHHSESPWEAMAGFAEHLMSKPSDQEQVSPIHPEVFRTVSAAIKKAGDQGLSIEEVSRFINMPEKEIPELIIDVLQAFRQAFKVNAYDSVRVVDSLYRSKYFLTSMSDFSQDIKLPSSMRSLGRTDDSHLILLPENRLIDHANSQRKINLSEGNLHKVTILNLPEEVAEPSNENQTSNSLEGCKQGETVLPAGENEDETTIICSGEICMPILPWINGDGTINKIVYKGLRRRVLGLVMQNPGILEDDIIRQMDILNPQPRQKAGLVQGSHSQFHSGNSPGQALQGLQAMGMMGSLNALRANGALTYAQRLNPSQMRQLQQQSPLGSQQVQSLPRTSSLAYMNPQLPGLAQNGQPTMMQTSLSQQQWLKQIPPISGSGSGSASFRSQPDATASGTTTPGGSSSQGTEATNQLLGKRKIQDLVSQVDSQGKLDLEVEDLLLEIADDFIDSVTTFACSLAKHRKSSTLESKDVLLHLEKNWQLNVPGYSTEERKYQSKPLSSDLHKKRLDVIRTLMESPHSETNTSNSKEMLRQGLGNPVGANYLARPSLSSEQLVSQSTGPQMLQQMTRF</sequence>
<dbReference type="InterPro" id="IPR044210">
    <property type="entry name" value="Tfc3-like"/>
</dbReference>
<dbReference type="Pfam" id="PF20222">
    <property type="entry name" value="DUF6581"/>
    <property type="match status" value="1"/>
</dbReference>
<gene>
    <name evidence="18" type="ORF">FH972_003537</name>
</gene>
<dbReference type="InterPro" id="IPR009072">
    <property type="entry name" value="Histone-fold"/>
</dbReference>
<dbReference type="CDD" id="cd16169">
    <property type="entry name" value="Tau138_eWH"/>
    <property type="match status" value="1"/>
</dbReference>
<reference evidence="18 19" key="1">
    <citation type="submission" date="2019-06" db="EMBL/GenBank/DDBJ databases">
        <title>A chromosomal-level reference genome of Carpinus fangiana (Coryloideae, Betulaceae).</title>
        <authorList>
            <person name="Yang X."/>
            <person name="Wang Z."/>
            <person name="Zhang L."/>
            <person name="Hao G."/>
            <person name="Liu J."/>
            <person name="Yang Y."/>
        </authorList>
    </citation>
    <scope>NUCLEOTIDE SEQUENCE [LARGE SCALE GENOMIC DNA]</scope>
    <source>
        <strain evidence="18">Cfa_2016G</strain>
        <tissue evidence="18">Leaf</tissue>
    </source>
</reference>
<feature type="domain" description="DUF7647" evidence="17">
    <location>
        <begin position="751"/>
        <end position="928"/>
    </location>
</feature>
<dbReference type="Pfam" id="PF04182">
    <property type="entry name" value="B-block_TFIIIC"/>
    <property type="match status" value="1"/>
</dbReference>
<evidence type="ECO:0000313" key="19">
    <source>
        <dbReference type="Proteomes" id="UP000327013"/>
    </source>
</evidence>
<evidence type="ECO:0000259" key="10">
    <source>
        <dbReference type="Pfam" id="PF04182"/>
    </source>
</evidence>
<evidence type="ECO:0008006" key="20">
    <source>
        <dbReference type="Google" id="ProtNLM"/>
    </source>
</evidence>
<keyword evidence="3" id="KW-0597">Phosphoprotein</keyword>
<evidence type="ECO:0000256" key="6">
    <source>
        <dbReference type="ARBA" id="ARBA00023163"/>
    </source>
</evidence>
<evidence type="ECO:0000256" key="7">
    <source>
        <dbReference type="ARBA" id="ARBA00023242"/>
    </source>
</evidence>
<dbReference type="GO" id="GO:0006384">
    <property type="term" value="P:transcription initiation at RNA polymerase III promoter"/>
    <property type="evidence" value="ECO:0007669"/>
    <property type="project" value="InterPro"/>
</dbReference>
<dbReference type="InterPro" id="IPR056064">
    <property type="entry name" value="DUF7647"/>
</dbReference>
<evidence type="ECO:0000256" key="5">
    <source>
        <dbReference type="ARBA" id="ARBA00023125"/>
    </source>
</evidence>
<dbReference type="SUPFAM" id="SSF47113">
    <property type="entry name" value="Histone-fold"/>
    <property type="match status" value="1"/>
</dbReference>
<dbReference type="CDD" id="cd07981">
    <property type="entry name" value="HFD_TAF12"/>
    <property type="match status" value="1"/>
</dbReference>
<dbReference type="FunFam" id="1.10.20.10:FF:000011">
    <property type="entry name" value="Transcription initiation factor TFIID subunit 12"/>
    <property type="match status" value="1"/>
</dbReference>
<feature type="domain" description="General transcription factor 3C polypeptide 1 winged-helix" evidence="12">
    <location>
        <begin position="1"/>
        <end position="101"/>
    </location>
</feature>
<evidence type="ECO:0000313" key="18">
    <source>
        <dbReference type="EMBL" id="KAE7999053.1"/>
    </source>
</evidence>
<feature type="domain" description="B-block binding subunit of TFIIIC" evidence="10">
    <location>
        <begin position="113"/>
        <end position="194"/>
    </location>
</feature>
<dbReference type="Pfam" id="PF24101">
    <property type="entry name" value="WHD_GTF3C1"/>
    <property type="match status" value="1"/>
</dbReference>
<proteinExistence type="inferred from homology"/>
<evidence type="ECO:0000259" key="17">
    <source>
        <dbReference type="Pfam" id="PF24658"/>
    </source>
</evidence>
<dbReference type="InterPro" id="IPR007309">
    <property type="entry name" value="TFIIIC_Bblock-bd"/>
</dbReference>
<dbReference type="Pfam" id="PF24657">
    <property type="entry name" value="DUF7646"/>
    <property type="match status" value="1"/>
</dbReference>
<dbReference type="Pfam" id="PF23704">
    <property type="entry name" value="WHD_GTF3C1_N"/>
    <property type="match status" value="1"/>
</dbReference>
<evidence type="ECO:0000259" key="9">
    <source>
        <dbReference type="Pfam" id="PF03847"/>
    </source>
</evidence>
<evidence type="ECO:0000259" key="13">
    <source>
        <dbReference type="Pfam" id="PF24101"/>
    </source>
</evidence>
<dbReference type="InterPro" id="IPR035625">
    <property type="entry name" value="Tfc3-like_eWH"/>
</dbReference>
<keyword evidence="6" id="KW-0804">Transcription</keyword>
<dbReference type="PANTHER" id="PTHR15180">
    <property type="entry name" value="GENERAL TRANSCRIPTION FACTOR 3C POLYPEPTIDE 1"/>
    <property type="match status" value="1"/>
</dbReference>
<evidence type="ECO:0000259" key="11">
    <source>
        <dbReference type="Pfam" id="PF20222"/>
    </source>
</evidence>
<feature type="compositionally biased region" description="Polar residues" evidence="8">
    <location>
        <begin position="663"/>
        <end position="673"/>
    </location>
</feature>
<dbReference type="Gene3D" id="1.10.10.10">
    <property type="entry name" value="Winged helix-like DNA-binding domain superfamily/Winged helix DNA-binding domain"/>
    <property type="match status" value="1"/>
</dbReference>
<feature type="domain" description="Transcription factor tau subunit sfc3/Tfc3 C-terminal" evidence="11">
    <location>
        <begin position="1101"/>
        <end position="1458"/>
    </location>
</feature>
<dbReference type="InterPro" id="IPR046488">
    <property type="entry name" value="Sfc3/Tfc3_C"/>
</dbReference>
<accession>A0A5N6QLR6</accession>
<dbReference type="InterPro" id="IPR036388">
    <property type="entry name" value="WH-like_DNA-bd_sf"/>
</dbReference>
<evidence type="ECO:0000256" key="1">
    <source>
        <dbReference type="ARBA" id="ARBA00004123"/>
    </source>
</evidence>
<feature type="compositionally biased region" description="Low complexity" evidence="8">
    <location>
        <begin position="1893"/>
        <end position="1908"/>
    </location>
</feature>
<dbReference type="InterPro" id="IPR056063">
    <property type="entry name" value="DUF7646"/>
</dbReference>
<feature type="region of interest" description="Disordered" evidence="8">
    <location>
        <begin position="1890"/>
        <end position="1909"/>
    </location>
</feature>
<name>A0A5N6QLR6_9ROSI</name>
<evidence type="ECO:0000256" key="4">
    <source>
        <dbReference type="ARBA" id="ARBA00023015"/>
    </source>
</evidence>
<keyword evidence="7" id="KW-0539">Nucleus</keyword>
<feature type="domain" description="DUF7645" evidence="15">
    <location>
        <begin position="929"/>
        <end position="989"/>
    </location>
</feature>
<organism evidence="18 19">
    <name type="scientific">Carpinus fangiana</name>
    <dbReference type="NCBI Taxonomy" id="176857"/>
    <lineage>
        <taxon>Eukaryota</taxon>
        <taxon>Viridiplantae</taxon>
        <taxon>Streptophyta</taxon>
        <taxon>Embryophyta</taxon>
        <taxon>Tracheophyta</taxon>
        <taxon>Spermatophyta</taxon>
        <taxon>Magnoliopsida</taxon>
        <taxon>eudicotyledons</taxon>
        <taxon>Gunneridae</taxon>
        <taxon>Pentapetalae</taxon>
        <taxon>rosids</taxon>
        <taxon>fabids</taxon>
        <taxon>Fagales</taxon>
        <taxon>Betulaceae</taxon>
        <taxon>Carpinus</taxon>
    </lineage>
</organism>
<dbReference type="Gene3D" id="1.10.20.10">
    <property type="entry name" value="Histone, subunit A"/>
    <property type="match status" value="1"/>
</dbReference>
<dbReference type="GO" id="GO:0042791">
    <property type="term" value="P:5S class rRNA transcription by RNA polymerase III"/>
    <property type="evidence" value="ECO:0007669"/>
    <property type="project" value="TreeGrafter"/>
</dbReference>
<feature type="region of interest" description="Disordered" evidence="8">
    <location>
        <begin position="989"/>
        <end position="1016"/>
    </location>
</feature>
<feature type="domain" description="Transcription initiation factor TFIID subunit 12" evidence="9">
    <location>
        <begin position="1989"/>
        <end position="2056"/>
    </location>
</feature>
<keyword evidence="19" id="KW-1185">Reference proteome</keyword>
<dbReference type="InterPro" id="IPR056062">
    <property type="entry name" value="DUF7645"/>
</dbReference>
<keyword evidence="5" id="KW-0238">DNA-binding</keyword>
<comment type="subcellular location">
    <subcellularLocation>
        <location evidence="1">Nucleus</location>
    </subcellularLocation>
</comment>
<evidence type="ECO:0000259" key="15">
    <source>
        <dbReference type="Pfam" id="PF24655"/>
    </source>
</evidence>
<dbReference type="Pfam" id="PF24658">
    <property type="entry name" value="DUF7647"/>
    <property type="match status" value="1"/>
</dbReference>
<keyword evidence="4" id="KW-0805">Transcription regulation</keyword>
<dbReference type="InterPro" id="IPR036390">
    <property type="entry name" value="WH_DNA-bd_sf"/>
</dbReference>
<dbReference type="Pfam" id="PF24655">
    <property type="entry name" value="DUF7645"/>
    <property type="match status" value="1"/>
</dbReference>
<dbReference type="EMBL" id="CM017321">
    <property type="protein sequence ID" value="KAE7999053.1"/>
    <property type="molecule type" value="Genomic_DNA"/>
</dbReference>
<feature type="domain" description="DUF7599" evidence="14">
    <location>
        <begin position="239"/>
        <end position="323"/>
    </location>
</feature>
<evidence type="ECO:0000256" key="3">
    <source>
        <dbReference type="ARBA" id="ARBA00022553"/>
    </source>
</evidence>
<protein>
    <recommendedName>
        <fullName evidence="20">B-block binding subunit of TFIIIC domain-containing protein</fullName>
    </recommendedName>
</protein>
<evidence type="ECO:0000256" key="8">
    <source>
        <dbReference type="SAM" id="MobiDB-lite"/>
    </source>
</evidence>
<dbReference type="GO" id="GO:0005669">
    <property type="term" value="C:transcription factor TFIID complex"/>
    <property type="evidence" value="ECO:0007669"/>
    <property type="project" value="InterPro"/>
</dbReference>
<dbReference type="Pfam" id="PF24538">
    <property type="entry name" value="DUF7599"/>
    <property type="match status" value="1"/>
</dbReference>
<dbReference type="PANTHER" id="PTHR15180:SF1">
    <property type="entry name" value="GENERAL TRANSCRIPTION FACTOR 3C POLYPEPTIDE 1"/>
    <property type="match status" value="1"/>
</dbReference>
<dbReference type="GO" id="GO:0003677">
    <property type="term" value="F:DNA binding"/>
    <property type="evidence" value="ECO:0007669"/>
    <property type="project" value="UniProtKB-KW"/>
</dbReference>
<evidence type="ECO:0000259" key="16">
    <source>
        <dbReference type="Pfam" id="PF24657"/>
    </source>
</evidence>
<dbReference type="Proteomes" id="UP000327013">
    <property type="component" value="Chromosome 1"/>
</dbReference>
<feature type="compositionally biased region" description="Low complexity" evidence="8">
    <location>
        <begin position="1968"/>
        <end position="1981"/>
    </location>
</feature>
<dbReference type="GO" id="GO:0000127">
    <property type="term" value="C:transcription factor TFIIIC complex"/>
    <property type="evidence" value="ECO:0007669"/>
    <property type="project" value="InterPro"/>
</dbReference>
<feature type="region of interest" description="Disordered" evidence="8">
    <location>
        <begin position="1918"/>
        <end position="1982"/>
    </location>
</feature>
<evidence type="ECO:0000256" key="2">
    <source>
        <dbReference type="ARBA" id="ARBA00007530"/>
    </source>
</evidence>
<feature type="compositionally biased region" description="Polar residues" evidence="8">
    <location>
        <begin position="1926"/>
        <end position="1943"/>
    </location>
</feature>
<feature type="domain" description="GTF3C1 extended winged-helix" evidence="13">
    <location>
        <begin position="558"/>
        <end position="667"/>
    </location>
</feature>
<feature type="region of interest" description="Disordered" evidence="8">
    <location>
        <begin position="663"/>
        <end position="684"/>
    </location>
</feature>
<dbReference type="InterPro" id="IPR056428">
    <property type="entry name" value="WH_GTF3C1"/>
</dbReference>
<feature type="domain" description="DUF7646" evidence="16">
    <location>
        <begin position="341"/>
        <end position="424"/>
    </location>
</feature>
<comment type="similarity">
    <text evidence="2">Belongs to the TAF12 family.</text>
</comment>
<dbReference type="OrthoDB" id="68020at2759"/>
<dbReference type="GO" id="GO:0046982">
    <property type="term" value="F:protein heterodimerization activity"/>
    <property type="evidence" value="ECO:0007669"/>
    <property type="project" value="InterPro"/>
</dbReference>